<dbReference type="Proteomes" id="UP000434036">
    <property type="component" value="Unassembled WGS sequence"/>
</dbReference>
<evidence type="ECO:0000313" key="8">
    <source>
        <dbReference type="EMBL" id="MXQ73960.1"/>
    </source>
</evidence>
<dbReference type="PROSITE" id="PS51257">
    <property type="entry name" value="PROKAR_LIPOPROTEIN"/>
    <property type="match status" value="1"/>
</dbReference>
<keyword evidence="5 7" id="KW-0456">Lyase</keyword>
<feature type="site" description="Important for catalytic activity" evidence="7">
    <location>
        <position position="242"/>
    </location>
</feature>
<dbReference type="EC" id="4.2.2.29" evidence="7"/>
<evidence type="ECO:0000256" key="6">
    <source>
        <dbReference type="ARBA" id="ARBA00023316"/>
    </source>
</evidence>
<dbReference type="CDD" id="cd08010">
    <property type="entry name" value="MltG_like"/>
    <property type="match status" value="1"/>
</dbReference>
<dbReference type="NCBIfam" id="TIGR00247">
    <property type="entry name" value="endolytic transglycosylase MltG"/>
    <property type="match status" value="1"/>
</dbReference>
<evidence type="ECO:0000256" key="5">
    <source>
        <dbReference type="ARBA" id="ARBA00023239"/>
    </source>
</evidence>
<proteinExistence type="inferred from homology"/>
<dbReference type="Gene3D" id="3.30.1490.480">
    <property type="entry name" value="Endolytic murein transglycosylase"/>
    <property type="match status" value="1"/>
</dbReference>
<dbReference type="Pfam" id="PF02618">
    <property type="entry name" value="YceG"/>
    <property type="match status" value="1"/>
</dbReference>
<dbReference type="InterPro" id="IPR003770">
    <property type="entry name" value="MLTG-like"/>
</dbReference>
<keyword evidence="3 7" id="KW-1133">Transmembrane helix</keyword>
<sequence>MKKLLNKFKELKKAYQIALAALLAVILILIGCAGFYNVNLQAVSSSDKTVLFEISEGQTSDQIIANLKEQKLIKNTTVTKLYMKMHGLGDMKAGFFDLNRSWDTEKILKTLNDSKKAKQDQVVITFKEGIWAKDIAAQIHTKMGIDANALTALWNDDTYLKKMIQKYEFLDDSILNPQTKIKLEGYLFPETYAFNKSATPEEITKTFLDHFDVIYQKYKKEIKASGKSMHDLITMASIVQYEARTKADMKLVAGVFYNRLKKDMTLGSSVTVCYALYDQLTDWKSCEINYDLDSPYNTNIHKGLPIGPILNPGENAIQATLNPTASDYLYFVADVYGNGDMHFAKTYEEHQANIEKYNLGM</sequence>
<dbReference type="RefSeq" id="WP_160625357.1">
    <property type="nucleotide sequence ID" value="NZ_WUUQ01000002.1"/>
</dbReference>
<keyword evidence="1 7" id="KW-1003">Cell membrane</keyword>
<dbReference type="HAMAP" id="MF_02065">
    <property type="entry name" value="MltG"/>
    <property type="match status" value="1"/>
</dbReference>
<accession>A0A6N8U821</accession>
<evidence type="ECO:0000313" key="9">
    <source>
        <dbReference type="Proteomes" id="UP000434036"/>
    </source>
</evidence>
<comment type="caution">
    <text evidence="8">The sequence shown here is derived from an EMBL/GenBank/DDBJ whole genome shotgun (WGS) entry which is preliminary data.</text>
</comment>
<comment type="function">
    <text evidence="7">Functions as a peptidoglycan terminase that cleaves nascent peptidoglycan strands endolytically to terminate their elongation.</text>
</comment>
<evidence type="ECO:0000256" key="4">
    <source>
        <dbReference type="ARBA" id="ARBA00023136"/>
    </source>
</evidence>
<reference evidence="8 9" key="1">
    <citation type="submission" date="2019-12" db="EMBL/GenBank/DDBJ databases">
        <authorList>
            <person name="Yang R."/>
        </authorList>
    </citation>
    <scope>NUCLEOTIDE SEQUENCE [LARGE SCALE GENOMIC DNA]</scope>
    <source>
        <strain evidence="8 9">DONG20-135</strain>
    </source>
</reference>
<protein>
    <recommendedName>
        <fullName evidence="7">Endolytic murein transglycosylase</fullName>
        <ecNumber evidence="7">4.2.2.29</ecNumber>
    </recommendedName>
    <alternativeName>
        <fullName evidence="7">Peptidoglycan lytic transglycosylase</fullName>
    </alternativeName>
    <alternativeName>
        <fullName evidence="7">Peptidoglycan polymerization terminase</fullName>
    </alternativeName>
</protein>
<evidence type="ECO:0000256" key="1">
    <source>
        <dbReference type="ARBA" id="ARBA00022475"/>
    </source>
</evidence>
<evidence type="ECO:0000256" key="7">
    <source>
        <dbReference type="HAMAP-Rule" id="MF_02065"/>
    </source>
</evidence>
<gene>
    <name evidence="7 8" type="primary">mltG</name>
    <name evidence="8" type="ORF">GSF08_08400</name>
</gene>
<evidence type="ECO:0000256" key="3">
    <source>
        <dbReference type="ARBA" id="ARBA00022989"/>
    </source>
</evidence>
<organism evidence="8 9">
    <name type="scientific">Copranaerobaculum intestinale</name>
    <dbReference type="NCBI Taxonomy" id="2692629"/>
    <lineage>
        <taxon>Bacteria</taxon>
        <taxon>Bacillati</taxon>
        <taxon>Bacillota</taxon>
        <taxon>Erysipelotrichia</taxon>
        <taxon>Erysipelotrichales</taxon>
        <taxon>Erysipelotrichaceae</taxon>
        <taxon>Copranaerobaculum</taxon>
    </lineage>
</organism>
<comment type="catalytic activity">
    <reaction evidence="7">
        <text>a peptidoglycan chain = a peptidoglycan chain with N-acetyl-1,6-anhydromuramyl-[peptide] at the reducing end + a peptidoglycan chain with N-acetylglucosamine at the non-reducing end.</text>
        <dbReference type="EC" id="4.2.2.29"/>
    </reaction>
</comment>
<dbReference type="GO" id="GO:0005886">
    <property type="term" value="C:plasma membrane"/>
    <property type="evidence" value="ECO:0007669"/>
    <property type="project" value="UniProtKB-UniRule"/>
</dbReference>
<dbReference type="PANTHER" id="PTHR30518">
    <property type="entry name" value="ENDOLYTIC MUREIN TRANSGLYCOSYLASE"/>
    <property type="match status" value="1"/>
</dbReference>
<dbReference type="GO" id="GO:0008932">
    <property type="term" value="F:lytic endotransglycosylase activity"/>
    <property type="evidence" value="ECO:0007669"/>
    <property type="project" value="UniProtKB-UniRule"/>
</dbReference>
<keyword evidence="4 7" id="KW-0472">Membrane</keyword>
<keyword evidence="9" id="KW-1185">Reference proteome</keyword>
<dbReference type="PANTHER" id="PTHR30518:SF2">
    <property type="entry name" value="ENDOLYTIC MUREIN TRANSGLYCOSYLASE"/>
    <property type="match status" value="1"/>
</dbReference>
<reference evidence="8 9" key="2">
    <citation type="submission" date="2020-01" db="EMBL/GenBank/DDBJ databases">
        <title>Clostridiaceae sp. nov. isolated from the gut of human by culturomics.</title>
        <authorList>
            <person name="Chang Y."/>
        </authorList>
    </citation>
    <scope>NUCLEOTIDE SEQUENCE [LARGE SCALE GENOMIC DNA]</scope>
    <source>
        <strain evidence="8 9">DONG20-135</strain>
    </source>
</reference>
<name>A0A6N8U821_9FIRM</name>
<evidence type="ECO:0000256" key="2">
    <source>
        <dbReference type="ARBA" id="ARBA00022692"/>
    </source>
</evidence>
<keyword evidence="2 7" id="KW-0812">Transmembrane</keyword>
<dbReference type="GO" id="GO:0071555">
    <property type="term" value="P:cell wall organization"/>
    <property type="evidence" value="ECO:0007669"/>
    <property type="project" value="UniProtKB-KW"/>
</dbReference>
<dbReference type="AlphaFoldDB" id="A0A6N8U821"/>
<keyword evidence="6 7" id="KW-0961">Cell wall biogenesis/degradation</keyword>
<comment type="similarity">
    <text evidence="7">Belongs to the transglycosylase MltG family.</text>
</comment>
<dbReference type="Gene3D" id="3.30.160.60">
    <property type="entry name" value="Classic Zinc Finger"/>
    <property type="match status" value="1"/>
</dbReference>
<dbReference type="EMBL" id="WUUQ01000002">
    <property type="protein sequence ID" value="MXQ73960.1"/>
    <property type="molecule type" value="Genomic_DNA"/>
</dbReference>
<dbReference type="GO" id="GO:0009252">
    <property type="term" value="P:peptidoglycan biosynthetic process"/>
    <property type="evidence" value="ECO:0007669"/>
    <property type="project" value="UniProtKB-UniRule"/>
</dbReference>